<reference evidence="1" key="1">
    <citation type="submission" date="2020-03" db="EMBL/GenBank/DDBJ databases">
        <title>Hybrid Assembly of Korean Phytophthora infestans isolates.</title>
        <authorList>
            <person name="Prokchorchik M."/>
            <person name="Lee Y."/>
            <person name="Seo J."/>
            <person name="Cho J.-H."/>
            <person name="Park Y.-E."/>
            <person name="Jang D.-C."/>
            <person name="Im J.-S."/>
            <person name="Choi J.-G."/>
            <person name="Park H.-J."/>
            <person name="Lee G.-B."/>
            <person name="Lee Y.-G."/>
            <person name="Hong S.-Y."/>
            <person name="Cho K."/>
            <person name="Sohn K.H."/>
        </authorList>
    </citation>
    <scope>NUCLEOTIDE SEQUENCE</scope>
    <source>
        <strain evidence="1">KR_2_A2</strain>
    </source>
</reference>
<proteinExistence type="predicted"/>
<gene>
    <name evidence="1" type="ORF">GN958_ATG19433</name>
</gene>
<sequence>MAFGEATKTFADLIYHCPREVLNHEILKEILGQLESILKVCATTEIWAQRAVPLTETYLKLLDC</sequence>
<protein>
    <submittedName>
        <fullName evidence="1">Uncharacterized protein</fullName>
    </submittedName>
</protein>
<evidence type="ECO:0000313" key="2">
    <source>
        <dbReference type="Proteomes" id="UP000704712"/>
    </source>
</evidence>
<dbReference type="Proteomes" id="UP000704712">
    <property type="component" value="Unassembled WGS sequence"/>
</dbReference>
<comment type="caution">
    <text evidence="1">The sequence shown here is derived from an EMBL/GenBank/DDBJ whole genome shotgun (WGS) entry which is preliminary data.</text>
</comment>
<evidence type="ECO:0000313" key="1">
    <source>
        <dbReference type="EMBL" id="KAF4131323.1"/>
    </source>
</evidence>
<dbReference type="AlphaFoldDB" id="A0A8S9TTL6"/>
<dbReference type="EMBL" id="JAACNO010002740">
    <property type="protein sequence ID" value="KAF4131323.1"/>
    <property type="molecule type" value="Genomic_DNA"/>
</dbReference>
<accession>A0A8S9TTL6</accession>
<name>A0A8S9TTL6_PHYIN</name>
<organism evidence="1 2">
    <name type="scientific">Phytophthora infestans</name>
    <name type="common">Potato late blight agent</name>
    <name type="synonym">Botrytis infestans</name>
    <dbReference type="NCBI Taxonomy" id="4787"/>
    <lineage>
        <taxon>Eukaryota</taxon>
        <taxon>Sar</taxon>
        <taxon>Stramenopiles</taxon>
        <taxon>Oomycota</taxon>
        <taxon>Peronosporomycetes</taxon>
        <taxon>Peronosporales</taxon>
        <taxon>Peronosporaceae</taxon>
        <taxon>Phytophthora</taxon>
    </lineage>
</organism>